<dbReference type="PROSITE" id="PS51186">
    <property type="entry name" value="GNAT"/>
    <property type="match status" value="1"/>
</dbReference>
<dbReference type="PANTHER" id="PTHR43877:SF1">
    <property type="entry name" value="ACETYLTRANSFERASE"/>
    <property type="match status" value="1"/>
</dbReference>
<dbReference type="Proteomes" id="UP000613840">
    <property type="component" value="Unassembled WGS sequence"/>
</dbReference>
<dbReference type="RefSeq" id="WP_188895936.1">
    <property type="nucleotide sequence ID" value="NZ_BMMZ01000006.1"/>
</dbReference>
<dbReference type="SUPFAM" id="SSF55729">
    <property type="entry name" value="Acyl-CoA N-acyltransferases (Nat)"/>
    <property type="match status" value="1"/>
</dbReference>
<dbReference type="InterPro" id="IPR016181">
    <property type="entry name" value="Acyl_CoA_acyltransferase"/>
</dbReference>
<dbReference type="PANTHER" id="PTHR43877">
    <property type="entry name" value="AMINOALKYLPHOSPHONATE N-ACETYLTRANSFERASE-RELATED-RELATED"/>
    <property type="match status" value="1"/>
</dbReference>
<feature type="domain" description="N-acetyltransferase" evidence="3">
    <location>
        <begin position="7"/>
        <end position="177"/>
    </location>
</feature>
<proteinExistence type="predicted"/>
<evidence type="ECO:0000313" key="4">
    <source>
        <dbReference type="EMBL" id="GGL67542.1"/>
    </source>
</evidence>
<protein>
    <submittedName>
        <fullName evidence="4">N-acetyltransferase</fullName>
    </submittedName>
</protein>
<name>A0A917SC93_9ACTN</name>
<sequence length="177" mass="19566">MDRSVEVVIREPTAEDADGLGAAHVAAWQIGYRGLMPSGYLSRLDAGARAERWRRTIVEGGSDATTLVAMVDDRIAGFTSYGPPRDDVDDGWGELWALNIHPDFWRRGIGTALFSAATNGLVGLGYSHAYLWVLRGNDRAIAFYRRQGWQPDGEVKIDDQRDFTPPLVELRCSTALV</sequence>
<evidence type="ECO:0000256" key="1">
    <source>
        <dbReference type="ARBA" id="ARBA00022679"/>
    </source>
</evidence>
<reference evidence="4" key="1">
    <citation type="journal article" date="2014" name="Int. J. Syst. Evol. Microbiol.">
        <title>Complete genome sequence of Corynebacterium casei LMG S-19264T (=DSM 44701T), isolated from a smear-ripened cheese.</title>
        <authorList>
            <consortium name="US DOE Joint Genome Institute (JGI-PGF)"/>
            <person name="Walter F."/>
            <person name="Albersmeier A."/>
            <person name="Kalinowski J."/>
            <person name="Ruckert C."/>
        </authorList>
    </citation>
    <scope>NUCLEOTIDE SEQUENCE</scope>
    <source>
        <strain evidence="4">CGMCC 4.7306</strain>
    </source>
</reference>
<dbReference type="EMBL" id="BMMZ01000006">
    <property type="protein sequence ID" value="GGL67542.1"/>
    <property type="molecule type" value="Genomic_DNA"/>
</dbReference>
<evidence type="ECO:0000256" key="2">
    <source>
        <dbReference type="ARBA" id="ARBA00023315"/>
    </source>
</evidence>
<dbReference type="GO" id="GO:0016747">
    <property type="term" value="F:acyltransferase activity, transferring groups other than amino-acyl groups"/>
    <property type="evidence" value="ECO:0007669"/>
    <property type="project" value="InterPro"/>
</dbReference>
<dbReference type="AlphaFoldDB" id="A0A917SC93"/>
<keyword evidence="1" id="KW-0808">Transferase</keyword>
<comment type="caution">
    <text evidence="4">The sequence shown here is derived from an EMBL/GenBank/DDBJ whole genome shotgun (WGS) entry which is preliminary data.</text>
</comment>
<dbReference type="InterPro" id="IPR050832">
    <property type="entry name" value="Bact_Acetyltransf"/>
</dbReference>
<dbReference type="CDD" id="cd04301">
    <property type="entry name" value="NAT_SF"/>
    <property type="match status" value="1"/>
</dbReference>
<evidence type="ECO:0000259" key="3">
    <source>
        <dbReference type="PROSITE" id="PS51186"/>
    </source>
</evidence>
<evidence type="ECO:0000313" key="5">
    <source>
        <dbReference type="Proteomes" id="UP000613840"/>
    </source>
</evidence>
<dbReference type="InterPro" id="IPR000182">
    <property type="entry name" value="GNAT_dom"/>
</dbReference>
<dbReference type="Pfam" id="PF00583">
    <property type="entry name" value="Acetyltransf_1"/>
    <property type="match status" value="1"/>
</dbReference>
<organism evidence="4 5">
    <name type="scientific">Microlunatus endophyticus</name>
    <dbReference type="NCBI Taxonomy" id="1716077"/>
    <lineage>
        <taxon>Bacteria</taxon>
        <taxon>Bacillati</taxon>
        <taxon>Actinomycetota</taxon>
        <taxon>Actinomycetes</taxon>
        <taxon>Propionibacteriales</taxon>
        <taxon>Propionibacteriaceae</taxon>
        <taxon>Microlunatus</taxon>
    </lineage>
</organism>
<gene>
    <name evidence="4" type="ORF">GCM10011575_27560</name>
</gene>
<dbReference type="Gene3D" id="3.40.630.30">
    <property type="match status" value="1"/>
</dbReference>
<accession>A0A917SC93</accession>
<reference evidence="4" key="2">
    <citation type="submission" date="2020-09" db="EMBL/GenBank/DDBJ databases">
        <authorList>
            <person name="Sun Q."/>
            <person name="Zhou Y."/>
        </authorList>
    </citation>
    <scope>NUCLEOTIDE SEQUENCE</scope>
    <source>
        <strain evidence="4">CGMCC 4.7306</strain>
    </source>
</reference>
<keyword evidence="5" id="KW-1185">Reference proteome</keyword>
<keyword evidence="2" id="KW-0012">Acyltransferase</keyword>